<evidence type="ECO:0000313" key="3">
    <source>
        <dbReference type="EMBL" id="AJD93288.1"/>
    </source>
</evidence>
<protein>
    <recommendedName>
        <fullName evidence="2">NERD domain-containing protein</fullName>
    </recommendedName>
</protein>
<feature type="transmembrane region" description="Helical" evidence="1">
    <location>
        <begin position="15"/>
        <end position="36"/>
    </location>
</feature>
<dbReference type="OrthoDB" id="5782056at2"/>
<evidence type="ECO:0000256" key="1">
    <source>
        <dbReference type="SAM" id="Phobius"/>
    </source>
</evidence>
<dbReference type="HOGENOM" id="CLU_569588_0_0_9"/>
<proteinExistence type="predicted"/>
<keyword evidence="1" id="KW-0472">Membrane</keyword>
<keyword evidence="3" id="KW-0614">Plasmid</keyword>
<keyword evidence="1" id="KW-1133">Transmembrane helix</keyword>
<dbReference type="Proteomes" id="UP000031449">
    <property type="component" value="Plasmid unnamed"/>
</dbReference>
<organism evidence="3 4">
    <name type="scientific">Jeotgalibacillus malaysiensis</name>
    <dbReference type="NCBI Taxonomy" id="1508404"/>
    <lineage>
        <taxon>Bacteria</taxon>
        <taxon>Bacillati</taxon>
        <taxon>Bacillota</taxon>
        <taxon>Bacilli</taxon>
        <taxon>Bacillales</taxon>
        <taxon>Caryophanaceae</taxon>
        <taxon>Jeotgalibacillus</taxon>
    </lineage>
</organism>
<dbReference type="Pfam" id="PF08378">
    <property type="entry name" value="NERD"/>
    <property type="match status" value="1"/>
</dbReference>
<feature type="transmembrane region" description="Helical" evidence="1">
    <location>
        <begin position="43"/>
        <end position="65"/>
    </location>
</feature>
<evidence type="ECO:0000313" key="4">
    <source>
        <dbReference type="Proteomes" id="UP000031449"/>
    </source>
</evidence>
<sequence length="479" mass="55682">MNLSPAVKEVLFQRGFVLALKGFGVYLLFKFIYLLFFSFWDSAFIYFAFQYAFYGVLGLMAYVIVGKPLLDVLNEEKAIQEYQQEEQRQNEVRVQQERIIYENRVDVRMKKILETYPEEANETLQTVANQVFAKHNGIENQQPLKQVLSNDTFKPKTIRVDNDERFNRIQSEARKLEKFLPDEIKRQSNNGGHWFNVSDSEGIPLEFMLSNIIPEELSKRHIDAFYQELTAYQAFREEASLYLDKEVRVIGAGVKGENRVNEELEMYGKAWNAFSNIRFEVNGQSVESDNIIVSKKGIFTIEAKNYSPNGTYGIRITKDGQWLKTFSNGRVEPMNNIASQSNRHVAYKQRLISDKYEAKHGDNKFFHIQPLIVIANDTVQVENKTDMPIMRISQIYHHIMSQPDILTEDEIAKVSEIIKENALPPKKYPLDCYFPGIETIHDTLTKKVSAIRALDVMFDEYVKVAQQELERLKMERNKG</sequence>
<evidence type="ECO:0000259" key="2">
    <source>
        <dbReference type="PROSITE" id="PS50965"/>
    </source>
</evidence>
<reference evidence="3 4" key="1">
    <citation type="submission" date="2014-08" db="EMBL/GenBank/DDBJ databases">
        <title>Complete genome of a marine bacteria Jeotgalibacillus malaysiensis.</title>
        <authorList>
            <person name="Yaakop A.S."/>
            <person name="Chan K.-G."/>
            <person name="Goh K.M."/>
        </authorList>
    </citation>
    <scope>NUCLEOTIDE SEQUENCE [LARGE SCALE GENOMIC DNA]</scope>
    <source>
        <strain evidence="3 4">D5</strain>
        <plasmid evidence="4">Plasmid</plasmid>
    </source>
</reference>
<dbReference type="InterPro" id="IPR011528">
    <property type="entry name" value="NERD"/>
</dbReference>
<gene>
    <name evidence="3" type="ORF">JMA_39700</name>
</gene>
<accession>A0A0B5AXK7</accession>
<dbReference type="AlphaFoldDB" id="A0A0B5AXK7"/>
<feature type="domain" description="NERD" evidence="2">
    <location>
        <begin position="252"/>
        <end position="371"/>
    </location>
</feature>
<dbReference type="PROSITE" id="PS50965">
    <property type="entry name" value="NERD"/>
    <property type="match status" value="1"/>
</dbReference>
<dbReference type="KEGG" id="jeo:JMA_39700"/>
<keyword evidence="1" id="KW-0812">Transmembrane</keyword>
<keyword evidence="4" id="KW-1185">Reference proteome</keyword>
<dbReference type="BioCyc" id="JESP1508404:G14D9-13254-MONOMER"/>
<name>A0A0B5AXK7_9BACL</name>
<geneLocation type="plasmid" evidence="4"/>
<dbReference type="EMBL" id="CP009417">
    <property type="protein sequence ID" value="AJD93288.1"/>
    <property type="molecule type" value="Genomic_DNA"/>
</dbReference>